<feature type="chain" id="PRO_5045453057" description="Solute-binding protein family 3/N-terminal domain-containing protein" evidence="1">
    <location>
        <begin position="25"/>
        <end position="300"/>
    </location>
</feature>
<gene>
    <name evidence="2" type="ORF">ABDB84_11180</name>
</gene>
<evidence type="ECO:0000313" key="2">
    <source>
        <dbReference type="EMBL" id="MEN3069042.1"/>
    </source>
</evidence>
<reference evidence="2 3" key="1">
    <citation type="journal article" date="2018" name="Int. J. Syst. Evol. Microbiol.">
        <title>Uliginosibacterium sediminicola sp. nov., isolated from freshwater sediment.</title>
        <authorList>
            <person name="Hwang W.M."/>
            <person name="Kim S.M."/>
            <person name="Kang K."/>
            <person name="Ahn T.Y."/>
        </authorList>
    </citation>
    <scope>NUCLEOTIDE SEQUENCE [LARGE SCALE GENOMIC DNA]</scope>
    <source>
        <strain evidence="2 3">M1-21</strain>
    </source>
</reference>
<dbReference type="Proteomes" id="UP001410394">
    <property type="component" value="Unassembled WGS sequence"/>
</dbReference>
<feature type="signal peptide" evidence="1">
    <location>
        <begin position="1"/>
        <end position="24"/>
    </location>
</feature>
<name>A0ABU9YZE9_9RHOO</name>
<protein>
    <recommendedName>
        <fullName evidence="4">Solute-binding protein family 3/N-terminal domain-containing protein</fullName>
    </recommendedName>
</protein>
<keyword evidence="1" id="KW-0732">Signal</keyword>
<sequence>MSSFRLLRLSFVAWLLCHALAVRADDDNTLTWCQFNLPPVYIVSGPKAGQGIMDGYVSFFIKKLPNSYRHRFQLSNLARIQTELREGKPLLCAGLQRNEERDTYALYSEPFDIIQSPHLLLPASKLALLKPWLGSNGLLPLDKLPAVLDGSGLVLGITSGRSYGPALDKQIATIKDHPRVMTRLTADGVGEGLIRMMQLGRIDAAITFVTEDMQYRELYQSGNDPLIGVGIDGLPRFSTIHVLAPKTDWGRKLIGQLNAIIRSNWNDAEFRFNTFISGHQGEDRAQVQSMLREIDPNRKR</sequence>
<dbReference type="RefSeq" id="WP_345919809.1">
    <property type="nucleotide sequence ID" value="NZ_JBDIVE010000005.1"/>
</dbReference>
<dbReference type="EMBL" id="JBDIVE010000005">
    <property type="protein sequence ID" value="MEN3069042.1"/>
    <property type="molecule type" value="Genomic_DNA"/>
</dbReference>
<keyword evidence="3" id="KW-1185">Reference proteome</keyword>
<evidence type="ECO:0000256" key="1">
    <source>
        <dbReference type="SAM" id="SignalP"/>
    </source>
</evidence>
<accession>A0ABU9YZE9</accession>
<dbReference type="SUPFAM" id="SSF53850">
    <property type="entry name" value="Periplasmic binding protein-like II"/>
    <property type="match status" value="1"/>
</dbReference>
<comment type="caution">
    <text evidence="2">The sequence shown here is derived from an EMBL/GenBank/DDBJ whole genome shotgun (WGS) entry which is preliminary data.</text>
</comment>
<proteinExistence type="predicted"/>
<organism evidence="2 3">
    <name type="scientific">Uliginosibacterium sediminicola</name>
    <dbReference type="NCBI Taxonomy" id="2024550"/>
    <lineage>
        <taxon>Bacteria</taxon>
        <taxon>Pseudomonadati</taxon>
        <taxon>Pseudomonadota</taxon>
        <taxon>Betaproteobacteria</taxon>
        <taxon>Rhodocyclales</taxon>
        <taxon>Zoogloeaceae</taxon>
        <taxon>Uliginosibacterium</taxon>
    </lineage>
</organism>
<evidence type="ECO:0008006" key="4">
    <source>
        <dbReference type="Google" id="ProtNLM"/>
    </source>
</evidence>
<evidence type="ECO:0000313" key="3">
    <source>
        <dbReference type="Proteomes" id="UP001410394"/>
    </source>
</evidence>